<dbReference type="InterPro" id="IPR052754">
    <property type="entry name" value="NTPase_KAP_P-loop"/>
</dbReference>
<organism evidence="2 3">
    <name type="scientific">Pseudomonas aylmerensis</name>
    <dbReference type="NCBI Taxonomy" id="1869229"/>
    <lineage>
        <taxon>Bacteria</taxon>
        <taxon>Pseudomonadati</taxon>
        <taxon>Pseudomonadota</taxon>
        <taxon>Gammaproteobacteria</taxon>
        <taxon>Pseudomonadales</taxon>
        <taxon>Pseudomonadaceae</taxon>
        <taxon>Pseudomonas</taxon>
    </lineage>
</organism>
<dbReference type="SUPFAM" id="SSF52540">
    <property type="entry name" value="P-loop containing nucleoside triphosphate hydrolases"/>
    <property type="match status" value="1"/>
</dbReference>
<evidence type="ECO:0000259" key="1">
    <source>
        <dbReference type="Pfam" id="PF07693"/>
    </source>
</evidence>
<dbReference type="Pfam" id="PF07693">
    <property type="entry name" value="KAP_NTPase"/>
    <property type="match status" value="1"/>
</dbReference>
<feature type="domain" description="KAP NTPase" evidence="1">
    <location>
        <begin position="28"/>
        <end position="330"/>
    </location>
</feature>
<sequence>MSVENIDHVARQDRAIENTKSDALERGPFVASLVKTLVHTEYTGSGTVVSRRATGFVVGLTGEWGLGKSSVLNLLGLQLKQMEHVVVATLNPWLFKGRDELVDAYFNSLREALGHSKTEKTRSLLRQLERYKASIEYVGTTTASLIDVFVGGGTGSSFFKRWFLKSVSALIKPKELSASQERKSLEAKLSEQKVAVVVLIDELDRVEDEEVRAVAQLVKAVGDIKGISYLVAYDPDRVAQALGRGGSQEERQKAGESYLEKIIQFPIPLRPLFEDDSRSLLLDAMKNNGIAMPSVAHPYQTEIFNQLLRAVRTPREIKRLIGAFSVLEEIVRGEICPFDVLAYSWLTTKAPSIRQGISDRIQSLVNDPSGAEQLRRQRWRRDNSDRVETLVDVLGASAESHLEMLELLFPRFSDSQQRPAETFDGERIAKRRNLTRLLYLGNPPTQLSRANIERLWVINDQDVLVNELRSMQQVGRLETLLDRVGDLSSLLSRSTDQVFWGALSRVLMREHDWILSEEVERGFVEDIGSILWRIAHAGEGGVLRFKLIIDALIESGDLLIVPWILRRHLFAHGLTSYRRQGLGDQIYTFSETMALCERELPRYRSAVMEGIALRRLPDTEAIFCIINSDYWDGDLRQCFTDQLDTPEALISLAALILPPGLVCDRSTLDLMFDVDVVLERTNILFTETGTPENEWLATSIRRFRAVLAGSDVPGTILGSDYNS</sequence>
<proteinExistence type="predicted"/>
<evidence type="ECO:0000313" key="3">
    <source>
        <dbReference type="Proteomes" id="UP000240571"/>
    </source>
</evidence>
<dbReference type="Proteomes" id="UP000240571">
    <property type="component" value="Unassembled WGS sequence"/>
</dbReference>
<gene>
    <name evidence="2" type="ORF">C9382_32070</name>
</gene>
<dbReference type="EMBL" id="PYWW01000059">
    <property type="protein sequence ID" value="PTC23456.1"/>
    <property type="molecule type" value="Genomic_DNA"/>
</dbReference>
<accession>A0A2T4FJ57</accession>
<dbReference type="AlphaFoldDB" id="A0A2T4FJ57"/>
<comment type="caution">
    <text evidence="2">The sequence shown here is derived from an EMBL/GenBank/DDBJ whole genome shotgun (WGS) entry which is preliminary data.</text>
</comment>
<dbReference type="OrthoDB" id="88903at2"/>
<reference evidence="2 3" key="1">
    <citation type="submission" date="2018-03" db="EMBL/GenBank/DDBJ databases">
        <title>Diversity of bacteria associated with corn roots inoculated with woodland soils in Canada, and Description of Pseudomonas aylmerense sp. nov.</title>
        <authorList>
            <person name="Tambong J.T."/>
            <person name="Xu R."/>
            <person name="Tchagang C."/>
        </authorList>
    </citation>
    <scope>NUCLEOTIDE SEQUENCE [LARGE SCALE GENOMIC DNA]</scope>
    <source>
        <strain evidence="2 3">S1E44</strain>
    </source>
</reference>
<dbReference type="Gene3D" id="3.40.50.300">
    <property type="entry name" value="P-loop containing nucleotide triphosphate hydrolases"/>
    <property type="match status" value="1"/>
</dbReference>
<evidence type="ECO:0000313" key="2">
    <source>
        <dbReference type="EMBL" id="PTC23456.1"/>
    </source>
</evidence>
<name>A0A2T4FJ57_9PSED</name>
<dbReference type="PANTHER" id="PTHR22674">
    <property type="entry name" value="NTPASE, KAP FAMILY P-LOOP DOMAIN-CONTAINING 1"/>
    <property type="match status" value="1"/>
</dbReference>
<dbReference type="InterPro" id="IPR027417">
    <property type="entry name" value="P-loop_NTPase"/>
</dbReference>
<dbReference type="InterPro" id="IPR011646">
    <property type="entry name" value="KAP_P-loop"/>
</dbReference>
<protein>
    <submittedName>
        <fullName evidence="2">NTPase</fullName>
    </submittedName>
</protein>
<dbReference type="PANTHER" id="PTHR22674:SF6">
    <property type="entry name" value="NTPASE KAP FAMILY P-LOOP DOMAIN-CONTAINING PROTEIN 1"/>
    <property type="match status" value="1"/>
</dbReference>